<feature type="transmembrane region" description="Helical" evidence="2">
    <location>
        <begin position="199"/>
        <end position="217"/>
    </location>
</feature>
<gene>
    <name evidence="3" type="ORF">MCHLDSM_05629</name>
</gene>
<feature type="region of interest" description="Disordered" evidence="1">
    <location>
        <begin position="552"/>
        <end position="572"/>
    </location>
</feature>
<feature type="transmembrane region" description="Helical" evidence="2">
    <location>
        <begin position="299"/>
        <end position="322"/>
    </location>
</feature>
<feature type="transmembrane region" description="Helical" evidence="2">
    <location>
        <begin position="271"/>
        <end position="292"/>
    </location>
</feature>
<feature type="transmembrane region" description="Helical" evidence="2">
    <location>
        <begin position="115"/>
        <end position="133"/>
    </location>
</feature>
<evidence type="ECO:0000313" key="3">
    <source>
        <dbReference type="EMBL" id="KMO70737.1"/>
    </source>
</evidence>
<name>A0A0J6VMI6_9MYCO</name>
<proteinExistence type="predicted"/>
<protein>
    <recommendedName>
        <fullName evidence="5">Transmembrane protein</fullName>
    </recommendedName>
</protein>
<dbReference type="Proteomes" id="UP000036513">
    <property type="component" value="Unassembled WGS sequence"/>
</dbReference>
<keyword evidence="2" id="KW-0812">Transmembrane</keyword>
<feature type="transmembrane region" description="Helical" evidence="2">
    <location>
        <begin position="528"/>
        <end position="549"/>
    </location>
</feature>
<keyword evidence="2" id="KW-1133">Transmembrane helix</keyword>
<evidence type="ECO:0000256" key="2">
    <source>
        <dbReference type="SAM" id="Phobius"/>
    </source>
</evidence>
<dbReference type="STRING" id="37916.MCHLDSM_05629"/>
<dbReference type="EMBL" id="JYNL01000064">
    <property type="protein sequence ID" value="KMO70737.1"/>
    <property type="molecule type" value="Genomic_DNA"/>
</dbReference>
<accession>A0A0J6VMI6</accession>
<feature type="compositionally biased region" description="Basic and acidic residues" evidence="1">
    <location>
        <begin position="555"/>
        <end position="572"/>
    </location>
</feature>
<evidence type="ECO:0008006" key="5">
    <source>
        <dbReference type="Google" id="ProtNLM"/>
    </source>
</evidence>
<keyword evidence="4" id="KW-1185">Reference proteome</keyword>
<dbReference type="PATRIC" id="fig|37916.4.peg.5640"/>
<feature type="transmembrane region" description="Helical" evidence="2">
    <location>
        <begin position="49"/>
        <end position="74"/>
    </location>
</feature>
<feature type="transmembrane region" description="Helical" evidence="2">
    <location>
        <begin position="342"/>
        <end position="361"/>
    </location>
</feature>
<keyword evidence="2" id="KW-0472">Membrane</keyword>
<feature type="transmembrane region" description="Helical" evidence="2">
    <location>
        <begin position="81"/>
        <end position="103"/>
    </location>
</feature>
<comment type="caution">
    <text evidence="3">The sequence shown here is derived from an EMBL/GenBank/DDBJ whole genome shotgun (WGS) entry which is preliminary data.</text>
</comment>
<evidence type="ECO:0000256" key="1">
    <source>
        <dbReference type="SAM" id="MobiDB-lite"/>
    </source>
</evidence>
<feature type="transmembrane region" description="Helical" evidence="2">
    <location>
        <begin position="153"/>
        <end position="169"/>
    </location>
</feature>
<feature type="transmembrane region" description="Helical" evidence="2">
    <location>
        <begin position="175"/>
        <end position="192"/>
    </location>
</feature>
<feature type="transmembrane region" description="Helical" evidence="2">
    <location>
        <begin position="368"/>
        <end position="389"/>
    </location>
</feature>
<dbReference type="RefSeq" id="WP_082169076.1">
    <property type="nucleotide sequence ID" value="NZ_JYNL01000064.1"/>
</dbReference>
<organism evidence="3 4">
    <name type="scientific">Mycolicibacterium chlorophenolicum</name>
    <dbReference type="NCBI Taxonomy" id="37916"/>
    <lineage>
        <taxon>Bacteria</taxon>
        <taxon>Bacillati</taxon>
        <taxon>Actinomycetota</taxon>
        <taxon>Actinomycetes</taxon>
        <taxon>Mycobacteriales</taxon>
        <taxon>Mycobacteriaceae</taxon>
        <taxon>Mycolicibacterium</taxon>
    </lineage>
</organism>
<reference evidence="3 4" key="1">
    <citation type="journal article" date="2015" name="Genome Biol. Evol.">
        <title>Characterization of Three Mycobacterium spp. with Potential Use in Bioremediation by Genome Sequencing and Comparative Genomics.</title>
        <authorList>
            <person name="Das S."/>
            <person name="Pettersson B.M."/>
            <person name="Behra P.R."/>
            <person name="Ramesh M."/>
            <person name="Dasgupta S."/>
            <person name="Bhattacharya A."/>
            <person name="Kirsebom L.A."/>
        </authorList>
    </citation>
    <scope>NUCLEOTIDE SEQUENCE [LARGE SCALE GENOMIC DNA]</scope>
    <source>
        <strain evidence="3 4">DSM 43826</strain>
    </source>
</reference>
<evidence type="ECO:0000313" key="4">
    <source>
        <dbReference type="Proteomes" id="UP000036513"/>
    </source>
</evidence>
<sequence>MLALAVTAPLLGPGYLLLRDAVSTPRSYLTDAALGLTQAAPRALPQDVAVAWASAVLDGGVVVKALLILGIWLAGWGAARLAAALLPDAGLPGQCVAATIAIWNPYVAERLLQGHWSLLVGYGALPWVAGSVLALRSAPKLHSTREDGEFRRVEYSFGGVGAVLFWLALAGLTPTGLMLAATVALVCAVAPGPGRSRRFCAVVSLAAATTAALPWLVASAVADGWSSGADQGPAVSAFAARAEPGLSTLGSLAGLGGIWNVDAVPASRTSLFAVVATVVLLAVVAIGVPVLIRRRAGVPLLVLAVAAVTVPALMATGPGLAAVEAVIEAVPGLGVVRDGQKWVALAMPGYALAGAAAVVTLRPRVPAVATAAVCCAAVIATLPDLAWGVGGKVRPVQYPSAWREAAAVIDAAPAPVAVLPVDSMRRFAWAGTAPVLDPLPRWLRAEVLTTGDLSIGGRTVPGEGVHAREVQAMLLAGADRDQLAAAGVGWVVVEGSDANLALPVTFRDTELTVYRVGGDSPSSPHRGMVLAAHGVWLAQLVVGLGAMTLRRRRSRGADARDEHAQRPQRGDE</sequence>
<dbReference type="AlphaFoldDB" id="A0A0J6VMI6"/>